<accession>D2SSV4</accession>
<dbReference type="EMBL" id="FJ711759">
    <property type="protein sequence ID" value="ACV89927.1"/>
    <property type="molecule type" value="Genomic_RNA"/>
</dbReference>
<reference evidence="1" key="1">
    <citation type="submission" date="2009-01" db="EMBL/GenBank/DDBJ databases">
        <title>Characterization of ORF6, ORF7 and ORF8 of Beet yellows virus.</title>
        <authorList>
            <person name="Tabejamaat Z."/>
            <person name="Massah A."/>
            <person name="Ahoonmanesh A."/>
        </authorList>
    </citation>
    <scope>NUCLEOTIDE SEQUENCE</scope>
</reference>
<name>D2SSV4_9CLOS</name>
<proteinExistence type="predicted"/>
<organism evidence="1">
    <name type="scientific">Beet yellows virus</name>
    <dbReference type="NCBI Taxonomy" id="12161"/>
    <lineage>
        <taxon>Viruses</taxon>
        <taxon>Riboviria</taxon>
        <taxon>Orthornavirae</taxon>
        <taxon>Kitrinoviricota</taxon>
        <taxon>Alsuviricetes</taxon>
        <taxon>Martellivirales</taxon>
        <taxon>Closteroviridae</taxon>
        <taxon>Closterovirus</taxon>
        <taxon>Closterovirus flavibetae</taxon>
    </lineage>
</organism>
<sequence length="180" mass="20446">MTSSVELAQTKPLFRVLLLKGFVFYVVAFETEEESSEAELPLVYLHDFELNINKRGKIEASYVDFMSCMTRLKPSSVSYTRVSSEKSSEDFSLPGSGKTFGSKILNRKVTFTFENGIQLVFGMYGLEQRCVSSDYLWFENVFVGAHCGTLTYCLNCELDKSGGELEILTFSKNEVLLKRW</sequence>
<evidence type="ECO:0000313" key="1">
    <source>
        <dbReference type="EMBL" id="ACV89927.1"/>
    </source>
</evidence>
<protein>
    <submittedName>
        <fullName evidence="1">p20</fullName>
    </submittedName>
</protein>